<keyword evidence="3" id="KW-1185">Reference proteome</keyword>
<reference evidence="2" key="1">
    <citation type="submission" date="2022-06" db="EMBL/GenBank/DDBJ databases">
        <title>New cyanobacteria of genus Symplocastrum in benthos of Lake Baikal.</title>
        <authorList>
            <person name="Sorokovikova E."/>
            <person name="Tikhonova I."/>
            <person name="Krasnopeev A."/>
            <person name="Evseev P."/>
            <person name="Gladkikh A."/>
            <person name="Belykh O."/>
        </authorList>
    </citation>
    <scope>NUCLEOTIDE SEQUENCE</scope>
    <source>
        <strain evidence="2">BBK-W-15</strain>
    </source>
</reference>
<feature type="compositionally biased region" description="Pro residues" evidence="1">
    <location>
        <begin position="194"/>
        <end position="214"/>
    </location>
</feature>
<proteinExistence type="predicted"/>
<dbReference type="RefSeq" id="WP_254012720.1">
    <property type="nucleotide sequence ID" value="NZ_JAMZMM010000156.1"/>
</dbReference>
<feature type="compositionally biased region" description="Low complexity" evidence="1">
    <location>
        <begin position="101"/>
        <end position="193"/>
    </location>
</feature>
<evidence type="ECO:0000256" key="1">
    <source>
        <dbReference type="SAM" id="MobiDB-lite"/>
    </source>
</evidence>
<evidence type="ECO:0000313" key="3">
    <source>
        <dbReference type="Proteomes" id="UP001204953"/>
    </source>
</evidence>
<organism evidence="2 3">
    <name type="scientific">Limnofasciculus baicalensis BBK-W-15</name>
    <dbReference type="NCBI Taxonomy" id="2699891"/>
    <lineage>
        <taxon>Bacteria</taxon>
        <taxon>Bacillati</taxon>
        <taxon>Cyanobacteriota</taxon>
        <taxon>Cyanophyceae</taxon>
        <taxon>Coleofasciculales</taxon>
        <taxon>Coleofasciculaceae</taxon>
        <taxon>Limnofasciculus</taxon>
        <taxon>Limnofasciculus baicalensis</taxon>
    </lineage>
</organism>
<comment type="caution">
    <text evidence="2">The sequence shown here is derived from an EMBL/GenBank/DDBJ whole genome shotgun (WGS) entry which is preliminary data.</text>
</comment>
<accession>A0AAE3KSY2</accession>
<gene>
    <name evidence="2" type="ORF">NJ959_16050</name>
</gene>
<name>A0AAE3KSY2_9CYAN</name>
<dbReference type="AlphaFoldDB" id="A0AAE3KSY2"/>
<feature type="region of interest" description="Disordered" evidence="1">
    <location>
        <begin position="39"/>
        <end position="217"/>
    </location>
</feature>
<evidence type="ECO:0000313" key="2">
    <source>
        <dbReference type="EMBL" id="MCP2729947.1"/>
    </source>
</evidence>
<dbReference type="Proteomes" id="UP001204953">
    <property type="component" value="Unassembled WGS sequence"/>
</dbReference>
<sequence>MTQLNSFNKSSGSGKNFFGAMLVVALALHAAVLVIPTGANSKSSENSEAAEKKSQVEPSPSPSPKVTPKESDSDGDKTASKPILKKSIPATPRKSLPQLARKTTPSSTPRKTTPKTSKPTPSQTTTTRQKASTASTSRASTSRASTSRASTSTASTSTSKSRVTTQSSSTSTQTQNISSNSTNSNSSTQKKPNPSTPTKPNPSTPTKPSLPPQPTVSTTLNNFSKGFPFYFGSLLTSGGIIKTEFDNQQKPAYIYHTTDELDKVATEFKKELEAKGFTIKEETKESNFQVYRATKDGKDQFIHFVNKDKKTAIFMDDNIYKLDEIENKSPENKPSIVVDFYEAFKKNIRNNSDLQLEKIKTSDIDLLRKNEALKNLSKTTEEVEIEQLLLDRLQVTTSLTKPLDLKQTAETITTELNKGDKPFTFTKVDGYGGDNLALYEVKQGELKIYMILTSIPEIEKVSTQADKVESQPDKLPRTAILFTKKDPRQWIHQFLGM</sequence>
<feature type="compositionally biased region" description="Basic and acidic residues" evidence="1">
    <location>
        <begin position="67"/>
        <end position="79"/>
    </location>
</feature>
<dbReference type="EMBL" id="JAMZMM010000156">
    <property type="protein sequence ID" value="MCP2729947.1"/>
    <property type="molecule type" value="Genomic_DNA"/>
</dbReference>
<protein>
    <submittedName>
        <fullName evidence="2">Uncharacterized protein</fullName>
    </submittedName>
</protein>